<name>A0A5F9D666_RABIT</name>
<accession>A0A5F9D666</accession>
<dbReference type="Proteomes" id="UP000001811">
    <property type="component" value="Chromosome 1"/>
</dbReference>
<reference evidence="1 2" key="1">
    <citation type="journal article" date="2011" name="Nature">
        <title>A high-resolution map of human evolutionary constraint using 29 mammals.</title>
        <authorList>
            <person name="Lindblad-Toh K."/>
            <person name="Garber M."/>
            <person name="Zuk O."/>
            <person name="Lin M.F."/>
            <person name="Parker B.J."/>
            <person name="Washietl S."/>
            <person name="Kheradpour P."/>
            <person name="Ernst J."/>
            <person name="Jordan G."/>
            <person name="Mauceli E."/>
            <person name="Ward L.D."/>
            <person name="Lowe C.B."/>
            <person name="Holloway A.K."/>
            <person name="Clamp M."/>
            <person name="Gnerre S."/>
            <person name="Alfoldi J."/>
            <person name="Beal K."/>
            <person name="Chang J."/>
            <person name="Clawson H."/>
            <person name="Cuff J."/>
            <person name="Di Palma F."/>
            <person name="Fitzgerald S."/>
            <person name="Flicek P."/>
            <person name="Guttman M."/>
            <person name="Hubisz M.J."/>
            <person name="Jaffe D.B."/>
            <person name="Jungreis I."/>
            <person name="Kent W.J."/>
            <person name="Kostka D."/>
            <person name="Lara M."/>
            <person name="Martins A.L."/>
            <person name="Massingham T."/>
            <person name="Moltke I."/>
            <person name="Raney B.J."/>
            <person name="Rasmussen M.D."/>
            <person name="Robinson J."/>
            <person name="Stark A."/>
            <person name="Vilella A.J."/>
            <person name="Wen J."/>
            <person name="Xie X."/>
            <person name="Zody M.C."/>
            <person name="Baldwin J."/>
            <person name="Bloom T."/>
            <person name="Chin C.W."/>
            <person name="Heiman D."/>
            <person name="Nicol R."/>
            <person name="Nusbaum C."/>
            <person name="Young S."/>
            <person name="Wilkinson J."/>
            <person name="Worley K.C."/>
            <person name="Kovar C.L."/>
            <person name="Muzny D.M."/>
            <person name="Gibbs R.A."/>
            <person name="Cree A."/>
            <person name="Dihn H.H."/>
            <person name="Fowler G."/>
            <person name="Jhangiani S."/>
            <person name="Joshi V."/>
            <person name="Lee S."/>
            <person name="Lewis L.R."/>
            <person name="Nazareth L.V."/>
            <person name="Okwuonu G."/>
            <person name="Santibanez J."/>
            <person name="Warren W.C."/>
            <person name="Mardis E.R."/>
            <person name="Weinstock G.M."/>
            <person name="Wilson R.K."/>
            <person name="Delehaunty K."/>
            <person name="Dooling D."/>
            <person name="Fronik C."/>
            <person name="Fulton L."/>
            <person name="Fulton B."/>
            <person name="Graves T."/>
            <person name="Minx P."/>
            <person name="Sodergren E."/>
            <person name="Birney E."/>
            <person name="Margulies E.H."/>
            <person name="Herrero J."/>
            <person name="Green E.D."/>
            <person name="Haussler D."/>
            <person name="Siepel A."/>
            <person name="Goldman N."/>
            <person name="Pollard K.S."/>
            <person name="Pedersen J.S."/>
            <person name="Lander E.S."/>
            <person name="Kellis M."/>
        </authorList>
    </citation>
    <scope>NUCLEOTIDE SEQUENCE [LARGE SCALE GENOMIC DNA]</scope>
    <source>
        <strain evidence="1 2">Thorbecke inbred</strain>
    </source>
</reference>
<dbReference type="AlphaFoldDB" id="A0A5F9D666"/>
<dbReference type="EMBL" id="AAGW02008066">
    <property type="status" value="NOT_ANNOTATED_CDS"/>
    <property type="molecule type" value="Genomic_DNA"/>
</dbReference>
<evidence type="ECO:0000313" key="1">
    <source>
        <dbReference type="Ensembl" id="ENSOCUP00000041702.1"/>
    </source>
</evidence>
<dbReference type="GeneTree" id="ENSGT00390000010849"/>
<sequence>VEGQHNHQPITNTEVLRIHMELVTVQLTQLDKIFPEVVQVIQTLTEGSQHLLAMGRHLDITHNSRFRGQVPKRYKEPLGSWVDNQHWGIQSQLPSASIDWPHHQLLHINLAPQGSECILLFTREMHHSIWNIASKHSCVKYKHKQNSIICAITSILPGHTLAVCGGWNHDQSQDSKASSVMWSLGLPTSILTTTF</sequence>
<reference evidence="1" key="2">
    <citation type="submission" date="2025-08" db="UniProtKB">
        <authorList>
            <consortium name="Ensembl"/>
        </authorList>
    </citation>
    <scope>IDENTIFICATION</scope>
    <source>
        <strain evidence="1">Thorbecke</strain>
    </source>
</reference>
<dbReference type="Ensembl" id="ENSOCUT00000055010.1">
    <property type="protein sequence ID" value="ENSOCUP00000041702.1"/>
    <property type="gene ID" value="ENSOCUG00000037640.1"/>
</dbReference>
<protein>
    <submittedName>
        <fullName evidence="1">Uncharacterized protein</fullName>
    </submittedName>
</protein>
<reference evidence="1" key="3">
    <citation type="submission" date="2025-09" db="UniProtKB">
        <authorList>
            <consortium name="Ensembl"/>
        </authorList>
    </citation>
    <scope>IDENTIFICATION</scope>
    <source>
        <strain evidence="1">Thorbecke</strain>
    </source>
</reference>
<evidence type="ECO:0000313" key="2">
    <source>
        <dbReference type="Proteomes" id="UP000001811"/>
    </source>
</evidence>
<organism evidence="1 2">
    <name type="scientific">Oryctolagus cuniculus</name>
    <name type="common">Rabbit</name>
    <dbReference type="NCBI Taxonomy" id="9986"/>
    <lineage>
        <taxon>Eukaryota</taxon>
        <taxon>Metazoa</taxon>
        <taxon>Chordata</taxon>
        <taxon>Craniata</taxon>
        <taxon>Vertebrata</taxon>
        <taxon>Euteleostomi</taxon>
        <taxon>Mammalia</taxon>
        <taxon>Eutheria</taxon>
        <taxon>Euarchontoglires</taxon>
        <taxon>Glires</taxon>
        <taxon>Lagomorpha</taxon>
        <taxon>Leporidae</taxon>
        <taxon>Oryctolagus</taxon>
    </lineage>
</organism>
<keyword evidence="2" id="KW-1185">Reference proteome</keyword>
<dbReference type="InParanoid" id="A0A5F9D666"/>
<proteinExistence type="predicted"/>